<dbReference type="AlphaFoldDB" id="A0A9P4R7F8"/>
<dbReference type="EMBL" id="ML996100">
    <property type="protein sequence ID" value="KAF2740304.1"/>
    <property type="molecule type" value="Genomic_DNA"/>
</dbReference>
<accession>A0A9P4R7F8</accession>
<organism evidence="1 2">
    <name type="scientific">Polyplosphaeria fusca</name>
    <dbReference type="NCBI Taxonomy" id="682080"/>
    <lineage>
        <taxon>Eukaryota</taxon>
        <taxon>Fungi</taxon>
        <taxon>Dikarya</taxon>
        <taxon>Ascomycota</taxon>
        <taxon>Pezizomycotina</taxon>
        <taxon>Dothideomycetes</taxon>
        <taxon>Pleosporomycetidae</taxon>
        <taxon>Pleosporales</taxon>
        <taxon>Tetraplosphaeriaceae</taxon>
        <taxon>Polyplosphaeria</taxon>
    </lineage>
</organism>
<sequence length="184" mass="20412">MEDPLRPHPYKPLALGLDFEHLAISVERPQKFNKQSAAINGCLSFGGGGTESEDEPASFAQCVPFPEMDFSRLFVPQVGKKSGKVSTKALVRRLLFPPCPRAFRNGVLSINWVISVTGAEHFTFRADDERFVLTEASELRHQGREMGLPAVLYEFLCGDIPESSAAEDGMMLTPGFFESETERE</sequence>
<dbReference type="Proteomes" id="UP000799444">
    <property type="component" value="Unassembled WGS sequence"/>
</dbReference>
<proteinExistence type="predicted"/>
<keyword evidence="2" id="KW-1185">Reference proteome</keyword>
<gene>
    <name evidence="1" type="ORF">EJ04DRAFT_424969</name>
</gene>
<comment type="caution">
    <text evidence="1">The sequence shown here is derived from an EMBL/GenBank/DDBJ whole genome shotgun (WGS) entry which is preliminary data.</text>
</comment>
<dbReference type="OrthoDB" id="3927820at2759"/>
<evidence type="ECO:0000313" key="1">
    <source>
        <dbReference type="EMBL" id="KAF2740304.1"/>
    </source>
</evidence>
<evidence type="ECO:0000313" key="2">
    <source>
        <dbReference type="Proteomes" id="UP000799444"/>
    </source>
</evidence>
<protein>
    <submittedName>
        <fullName evidence="1">Uncharacterized protein</fullName>
    </submittedName>
</protein>
<reference evidence="1" key="1">
    <citation type="journal article" date="2020" name="Stud. Mycol.">
        <title>101 Dothideomycetes genomes: a test case for predicting lifestyles and emergence of pathogens.</title>
        <authorList>
            <person name="Haridas S."/>
            <person name="Albert R."/>
            <person name="Binder M."/>
            <person name="Bloem J."/>
            <person name="Labutti K."/>
            <person name="Salamov A."/>
            <person name="Andreopoulos B."/>
            <person name="Baker S."/>
            <person name="Barry K."/>
            <person name="Bills G."/>
            <person name="Bluhm B."/>
            <person name="Cannon C."/>
            <person name="Castanera R."/>
            <person name="Culley D."/>
            <person name="Daum C."/>
            <person name="Ezra D."/>
            <person name="Gonzalez J."/>
            <person name="Henrissat B."/>
            <person name="Kuo A."/>
            <person name="Liang C."/>
            <person name="Lipzen A."/>
            <person name="Lutzoni F."/>
            <person name="Magnuson J."/>
            <person name="Mondo S."/>
            <person name="Nolan M."/>
            <person name="Ohm R."/>
            <person name="Pangilinan J."/>
            <person name="Park H.-J."/>
            <person name="Ramirez L."/>
            <person name="Alfaro M."/>
            <person name="Sun H."/>
            <person name="Tritt A."/>
            <person name="Yoshinaga Y."/>
            <person name="Zwiers L.-H."/>
            <person name="Turgeon B."/>
            <person name="Goodwin S."/>
            <person name="Spatafora J."/>
            <person name="Crous P."/>
            <person name="Grigoriev I."/>
        </authorList>
    </citation>
    <scope>NUCLEOTIDE SEQUENCE</scope>
    <source>
        <strain evidence="1">CBS 125425</strain>
    </source>
</reference>
<name>A0A9P4R7F8_9PLEO</name>